<feature type="signal peptide" evidence="8">
    <location>
        <begin position="1"/>
        <end position="22"/>
    </location>
</feature>
<dbReference type="InterPro" id="IPR044845">
    <property type="entry name" value="HPAT/SRGT1-like"/>
</dbReference>
<feature type="transmembrane region" description="Helical" evidence="7">
    <location>
        <begin position="765"/>
        <end position="786"/>
    </location>
</feature>
<keyword evidence="6 7" id="KW-0472">Membrane</keyword>
<evidence type="ECO:0000256" key="3">
    <source>
        <dbReference type="ARBA" id="ARBA00022679"/>
    </source>
</evidence>
<keyword evidence="2 10" id="KW-0328">Glycosyltransferase</keyword>
<keyword evidence="11" id="KW-1185">Reference proteome</keyword>
<dbReference type="Pfam" id="PF23452">
    <property type="entry name" value="HPAT"/>
    <property type="match status" value="2"/>
</dbReference>
<sequence>MSGHSVLLVVVLIALGIGTVWGKESSHKAPYRVHTLFSVECQNYFDWQTVGLLRSYRKAKQPGPITRLLSCTDEEKKNYKGMHLAPTFEVPSMSRHPRTGDWYPAINKPAGVVHWLKHSKDAQNVDWVVILDADMIIRGPIIPWELGAEKGRPVAAYYGYLRGCDNILAQLHTKHPELCDKVGGLLAMHIEDLRALAPMWLSKTEEVREDTAHWGTNITGDIYGKGWISEMYGYSFGAAEVGLRHKINDNLMIYPGYVPREGIEPILLHYGLPFSVGNWSFNKLAHHEDGIVYDCNRLFPEPPYPREVRLMKIDPNQKRGLFLSVECMNILNEGLLLQHAANGCPKPGWSKYLSFLKSKTFAELTKPKYVNPATLQMMDEKDMVQEHDDDNAGKPYPKIHTVFSTECTPYFDWQTVGLMHSFRTSGQPGNITRLLSCTDEELKRYKGHDLAPTHYVPSMSRHPLTGDWYPAINKPAGVLHWLNHANIDAEFIVILDADMIMRGPITPWEFKAARGRPVSTPYDYLIGCDNELAKLHTSHPEACDKVGGVIIMHIDDLRQFAILWLHKTEEVRADRAHYARNITGDIYESGWISEMYGYSFGAAELKLRHRIENDILIYPGYVPAPGVKYRVFHYGLQFTVGNWSFDKAEWREVDMVNRCWAEFPKPPDPSTLDQGDEDARERDLLSIECIRTLNEGLHLHHKRRNCTSTNSLSSSESETTEEKRISRKIGDFNGSFTSRTNDISKNHRKDLASDQKDGMLSSFKFWVIILWAFSGLGFLVVIFVVYSGHKRRGTRMKHHRSRRRSLYPGYMEVNGRDRHSRGVDVPL</sequence>
<dbReference type="AlphaFoldDB" id="A0A834TSP4"/>
<feature type="domain" description="Hydroxyproline O-arabinosyltransferase-like" evidence="9">
    <location>
        <begin position="34"/>
        <end position="270"/>
    </location>
</feature>
<name>A0A834TSP4_9FABA</name>
<evidence type="ECO:0000256" key="8">
    <source>
        <dbReference type="SAM" id="SignalP"/>
    </source>
</evidence>
<dbReference type="GO" id="GO:0016757">
    <property type="term" value="F:glycosyltransferase activity"/>
    <property type="evidence" value="ECO:0007669"/>
    <property type="project" value="UniProtKB-KW"/>
</dbReference>
<evidence type="ECO:0000256" key="6">
    <source>
        <dbReference type="ARBA" id="ARBA00023136"/>
    </source>
</evidence>
<keyword evidence="5 7" id="KW-1133">Transmembrane helix</keyword>
<evidence type="ECO:0000313" key="10">
    <source>
        <dbReference type="EMBL" id="KAF7826196.1"/>
    </source>
</evidence>
<comment type="subcellular location">
    <subcellularLocation>
        <location evidence="1">Membrane</location>
        <topology evidence="1">Single-pass membrane protein</topology>
    </subcellularLocation>
</comment>
<protein>
    <submittedName>
        <fullName evidence="10">Peptidyl serine alpha-galactosyltransferase-like</fullName>
    </submittedName>
</protein>
<evidence type="ECO:0000256" key="2">
    <source>
        <dbReference type="ARBA" id="ARBA00022676"/>
    </source>
</evidence>
<evidence type="ECO:0000256" key="1">
    <source>
        <dbReference type="ARBA" id="ARBA00004167"/>
    </source>
</evidence>
<evidence type="ECO:0000259" key="9">
    <source>
        <dbReference type="Pfam" id="PF23452"/>
    </source>
</evidence>
<evidence type="ECO:0000256" key="4">
    <source>
        <dbReference type="ARBA" id="ARBA00022692"/>
    </source>
</evidence>
<keyword evidence="4 7" id="KW-0812">Transmembrane</keyword>
<dbReference type="Proteomes" id="UP000634136">
    <property type="component" value="Unassembled WGS sequence"/>
</dbReference>
<accession>A0A834TSP4</accession>
<reference evidence="10" key="1">
    <citation type="submission" date="2020-09" db="EMBL/GenBank/DDBJ databases">
        <title>Genome-Enabled Discovery of Anthraquinone Biosynthesis in Senna tora.</title>
        <authorList>
            <person name="Kang S.-H."/>
            <person name="Pandey R.P."/>
            <person name="Lee C.-M."/>
            <person name="Sim J.-S."/>
            <person name="Jeong J.-T."/>
            <person name="Choi B.-S."/>
            <person name="Jung M."/>
            <person name="Ginzburg D."/>
            <person name="Zhao K."/>
            <person name="Won S.Y."/>
            <person name="Oh T.-J."/>
            <person name="Yu Y."/>
            <person name="Kim N.-H."/>
            <person name="Lee O.R."/>
            <person name="Lee T.-H."/>
            <person name="Bashyal P."/>
            <person name="Kim T.-S."/>
            <person name="Lee W.-H."/>
            <person name="Kawkins C."/>
            <person name="Kim C.-K."/>
            <person name="Kim J.S."/>
            <person name="Ahn B.O."/>
            <person name="Rhee S.Y."/>
            <person name="Sohng J.K."/>
        </authorList>
    </citation>
    <scope>NUCLEOTIDE SEQUENCE</scope>
    <source>
        <tissue evidence="10">Leaf</tissue>
    </source>
</reference>
<feature type="chain" id="PRO_5032706729" evidence="8">
    <location>
        <begin position="23"/>
        <end position="827"/>
    </location>
</feature>
<keyword evidence="3 10" id="KW-0808">Transferase</keyword>
<organism evidence="10 11">
    <name type="scientific">Senna tora</name>
    <dbReference type="NCBI Taxonomy" id="362788"/>
    <lineage>
        <taxon>Eukaryota</taxon>
        <taxon>Viridiplantae</taxon>
        <taxon>Streptophyta</taxon>
        <taxon>Embryophyta</taxon>
        <taxon>Tracheophyta</taxon>
        <taxon>Spermatophyta</taxon>
        <taxon>Magnoliopsida</taxon>
        <taxon>eudicotyledons</taxon>
        <taxon>Gunneridae</taxon>
        <taxon>Pentapetalae</taxon>
        <taxon>rosids</taxon>
        <taxon>fabids</taxon>
        <taxon>Fabales</taxon>
        <taxon>Fabaceae</taxon>
        <taxon>Caesalpinioideae</taxon>
        <taxon>Cassia clade</taxon>
        <taxon>Senna</taxon>
    </lineage>
</organism>
<evidence type="ECO:0000256" key="7">
    <source>
        <dbReference type="SAM" id="Phobius"/>
    </source>
</evidence>
<dbReference type="OrthoDB" id="2015991at2759"/>
<evidence type="ECO:0000313" key="11">
    <source>
        <dbReference type="Proteomes" id="UP000634136"/>
    </source>
</evidence>
<dbReference type="GO" id="GO:0016020">
    <property type="term" value="C:membrane"/>
    <property type="evidence" value="ECO:0007669"/>
    <property type="project" value="UniProtKB-SubCell"/>
</dbReference>
<dbReference type="EMBL" id="JAAIUW010000006">
    <property type="protein sequence ID" value="KAF7826196.1"/>
    <property type="molecule type" value="Genomic_DNA"/>
</dbReference>
<dbReference type="PANTHER" id="PTHR31485:SF7">
    <property type="entry name" value="PEPTIDYL SERINE ALPHA-GALACTOSYLTRANSFERASE"/>
    <property type="match status" value="1"/>
</dbReference>
<evidence type="ECO:0000256" key="5">
    <source>
        <dbReference type="ARBA" id="ARBA00022989"/>
    </source>
</evidence>
<keyword evidence="8" id="KW-0732">Signal</keyword>
<comment type="caution">
    <text evidence="10">The sequence shown here is derived from an EMBL/GenBank/DDBJ whole genome shotgun (WGS) entry which is preliminary data.</text>
</comment>
<feature type="domain" description="Hydroxyproline O-arabinosyltransferase-like" evidence="9">
    <location>
        <begin position="400"/>
        <end position="652"/>
    </location>
</feature>
<gene>
    <name evidence="10" type="ORF">G2W53_017360</name>
</gene>
<dbReference type="InterPro" id="IPR056508">
    <property type="entry name" value="HPAT-like"/>
</dbReference>
<dbReference type="PANTHER" id="PTHR31485">
    <property type="entry name" value="PEPTIDYL SERINE ALPHA-GALACTOSYLTRANSFERASE"/>
    <property type="match status" value="1"/>
</dbReference>
<proteinExistence type="predicted"/>